<dbReference type="InterPro" id="IPR001920">
    <property type="entry name" value="Asp/Glu_race"/>
</dbReference>
<dbReference type="eggNOG" id="COG1794">
    <property type="taxonomic scope" value="Bacteria"/>
</dbReference>
<dbReference type="PANTHER" id="PTHR21198">
    <property type="entry name" value="GLUTAMATE RACEMASE"/>
    <property type="match status" value="1"/>
</dbReference>
<dbReference type="SUPFAM" id="SSF53681">
    <property type="entry name" value="Aspartate/glutamate racemase"/>
    <property type="match status" value="2"/>
</dbReference>
<dbReference type="STRING" id="1195236.CTER_2681"/>
<evidence type="ECO:0000256" key="2">
    <source>
        <dbReference type="ARBA" id="ARBA00023235"/>
    </source>
</evidence>
<dbReference type="PATRIC" id="fig|1195236.3.peg.3001"/>
<dbReference type="InterPro" id="IPR015942">
    <property type="entry name" value="Asp/Glu/hydantoin_racemase"/>
</dbReference>
<dbReference type="EC" id="5.1.1.13" evidence="3"/>
<dbReference type="Gene3D" id="3.40.50.1860">
    <property type="match status" value="2"/>
</dbReference>
<reference evidence="3 4" key="1">
    <citation type="journal article" date="2013" name="Genome Announc.">
        <title>Draft Genome Sequence of the Cellulolytic, Mesophilic, Anaerobic Bacterium Clostridium termitidis Strain CT1112 (DSM 5398).</title>
        <authorList>
            <person name="Lal S."/>
            <person name="Ramachandran U."/>
            <person name="Zhang X."/>
            <person name="Munir R."/>
            <person name="Sparling R."/>
            <person name="Levin D.B."/>
        </authorList>
    </citation>
    <scope>NUCLEOTIDE SEQUENCE [LARGE SCALE GENOMIC DNA]</scope>
    <source>
        <strain evidence="3 4">CT1112</strain>
    </source>
</reference>
<evidence type="ECO:0000313" key="3">
    <source>
        <dbReference type="EMBL" id="EMS71446.1"/>
    </source>
</evidence>
<dbReference type="EMBL" id="AORV01000037">
    <property type="protein sequence ID" value="EMS71446.1"/>
    <property type="molecule type" value="Genomic_DNA"/>
</dbReference>
<dbReference type="RefSeq" id="WP_004626409.1">
    <property type="nucleotide sequence ID" value="NZ_AORV01000037.1"/>
</dbReference>
<protein>
    <submittedName>
        <fullName evidence="3">Aspartate racemase</fullName>
        <ecNumber evidence="3">5.1.1.13</ecNumber>
    </submittedName>
</protein>
<dbReference type="Proteomes" id="UP000014155">
    <property type="component" value="Unassembled WGS sequence"/>
</dbReference>
<dbReference type="NCBIfam" id="TIGR00035">
    <property type="entry name" value="asp_race"/>
    <property type="match status" value="1"/>
</dbReference>
<dbReference type="Pfam" id="PF01177">
    <property type="entry name" value="Asp_Glu_race"/>
    <property type="match status" value="1"/>
</dbReference>
<sequence>MKDNELIGIVGGVGPYAGIDLVKKIFDQTRTNTDQDHLSVALLSMPTHIIDRTAFVLEKTNVNPAYAVVEIIKRLKNLGASVVGIPCNTMHTPQIYDVLIQELRSENIDIKVVHMIYEVAKFIAKYYPDTRKIGVLSTNGTYQSGVYKSIFNKMGLDIIMPNWVIQKNVVHNAIYNPEYGIKAQSNPVSKVARNLLFDGIYHLQSKGADIIVLGCTEVSLAITENMLNGSAIIDSTFVLARALIRELDASKLKPYLKEDIGYHGGKGKIINFEKCILEQ</sequence>
<name>S0FM99_RUMCE</name>
<proteinExistence type="inferred from homology"/>
<dbReference type="AlphaFoldDB" id="S0FM99"/>
<evidence type="ECO:0000313" key="4">
    <source>
        <dbReference type="Proteomes" id="UP000014155"/>
    </source>
</evidence>
<dbReference type="GO" id="GO:0047689">
    <property type="term" value="F:aspartate racemase activity"/>
    <property type="evidence" value="ECO:0007669"/>
    <property type="project" value="UniProtKB-EC"/>
</dbReference>
<organism evidence="3 4">
    <name type="scientific">Ruminiclostridium cellobioparum subsp. termitidis CT1112</name>
    <dbReference type="NCBI Taxonomy" id="1195236"/>
    <lineage>
        <taxon>Bacteria</taxon>
        <taxon>Bacillati</taxon>
        <taxon>Bacillota</taxon>
        <taxon>Clostridia</taxon>
        <taxon>Eubacteriales</taxon>
        <taxon>Oscillospiraceae</taxon>
        <taxon>Ruminiclostridium</taxon>
    </lineage>
</organism>
<comment type="caution">
    <text evidence="3">The sequence shown here is derived from an EMBL/GenBank/DDBJ whole genome shotgun (WGS) entry which is preliminary data.</text>
</comment>
<dbReference type="InterPro" id="IPR004380">
    <property type="entry name" value="Asp_race"/>
</dbReference>
<keyword evidence="4" id="KW-1185">Reference proteome</keyword>
<gene>
    <name evidence="3" type="ORF">CTER_2681</name>
</gene>
<dbReference type="PANTHER" id="PTHR21198:SF7">
    <property type="entry name" value="ASPARTATE-GLUTAMATE RACEMASE FAMILY"/>
    <property type="match status" value="1"/>
</dbReference>
<comment type="similarity">
    <text evidence="1">Belongs to the aspartate/glutamate racemases family.</text>
</comment>
<evidence type="ECO:0000256" key="1">
    <source>
        <dbReference type="ARBA" id="ARBA00007847"/>
    </source>
</evidence>
<keyword evidence="2 3" id="KW-0413">Isomerase</keyword>
<accession>S0FM99</accession>